<protein>
    <submittedName>
        <fullName evidence="1">Uncharacterized protein</fullName>
    </submittedName>
</protein>
<dbReference type="EMBL" id="BDFD01000007">
    <property type="protein sequence ID" value="GAV20083.1"/>
    <property type="molecule type" value="Genomic_DNA"/>
</dbReference>
<keyword evidence="2" id="KW-1185">Reference proteome</keyword>
<evidence type="ECO:0000313" key="1">
    <source>
        <dbReference type="EMBL" id="GAV20083.1"/>
    </source>
</evidence>
<evidence type="ECO:0000313" key="2">
    <source>
        <dbReference type="Proteomes" id="UP000231632"/>
    </source>
</evidence>
<comment type="caution">
    <text evidence="1">The sequence shown here is derived from an EMBL/GenBank/DDBJ whole genome shotgun (WGS) entry which is preliminary data.</text>
</comment>
<accession>A0A1L8CME4</accession>
<dbReference type="AlphaFoldDB" id="A0A1L8CME4"/>
<name>A0A1L8CME4_9PROT</name>
<gene>
    <name evidence="1" type="ORF">MMIC_P1045</name>
</gene>
<dbReference type="Proteomes" id="UP000231632">
    <property type="component" value="Unassembled WGS sequence"/>
</dbReference>
<reference evidence="1 2" key="1">
    <citation type="journal article" date="2017" name="Arch. Microbiol.">
        <title>Mariprofundus micogutta sp. nov., a novel iron-oxidizing zetaproteobacterium isolated from a deep-sea hydrothermal field at the Bayonnaise knoll of the Izu-Ogasawara arc, and a description of Mariprofundales ord. nov. and Zetaproteobacteria classis nov.</title>
        <authorList>
            <person name="Makita H."/>
            <person name="Tanaka E."/>
            <person name="Mitsunobu S."/>
            <person name="Miyazaki M."/>
            <person name="Nunoura T."/>
            <person name="Uematsu K."/>
            <person name="Takaki Y."/>
            <person name="Nishi S."/>
            <person name="Shimamura S."/>
            <person name="Takai K."/>
        </authorList>
    </citation>
    <scope>NUCLEOTIDE SEQUENCE [LARGE SCALE GENOMIC DNA]</scope>
    <source>
        <strain evidence="1 2">ET2</strain>
    </source>
</reference>
<sequence>MKINVRPASSGFDDSMHSFSFRHGYDAIVQWKSDDDMRIEYPMDSEITHQEMVIFGTSQTFSSTDQIRVDYQERSSTHGYFVVEKRCFTRHSL</sequence>
<proteinExistence type="predicted"/>
<organism evidence="1 2">
    <name type="scientific">Mariprofundus micogutta</name>
    <dbReference type="NCBI Taxonomy" id="1921010"/>
    <lineage>
        <taxon>Bacteria</taxon>
        <taxon>Pseudomonadati</taxon>
        <taxon>Pseudomonadota</taxon>
        <taxon>Candidatius Mariprofundia</taxon>
        <taxon>Mariprofundales</taxon>
        <taxon>Mariprofundaceae</taxon>
        <taxon>Mariprofundus</taxon>
    </lineage>
</organism>